<reference evidence="4 5" key="1">
    <citation type="submission" date="2020-10" db="EMBL/GenBank/DDBJ databases">
        <title>Connecting structure to function with the recovery of over 1000 high-quality activated sludge metagenome-assembled genomes encoding full-length rRNA genes using long-read sequencing.</title>
        <authorList>
            <person name="Singleton C.M."/>
            <person name="Petriglieri F."/>
            <person name="Kristensen J.M."/>
            <person name="Kirkegaard R.H."/>
            <person name="Michaelsen T.Y."/>
            <person name="Andersen M.H."/>
            <person name="Karst S.M."/>
            <person name="Dueholm M.S."/>
            <person name="Nielsen P.H."/>
            <person name="Albertsen M."/>
        </authorList>
    </citation>
    <scope>NUCLEOTIDE SEQUENCE [LARGE SCALE GENOMIC DNA]</scope>
    <source>
        <strain evidence="4">Ribe_18-Q3-R11-54_BAT3C.373</strain>
    </source>
</reference>
<dbReference type="AlphaFoldDB" id="A0A9D7XHI1"/>
<feature type="domain" description="Bacterial surface antigen (D15)" evidence="3">
    <location>
        <begin position="2"/>
        <end position="59"/>
    </location>
</feature>
<dbReference type="Pfam" id="PF01103">
    <property type="entry name" value="Omp85"/>
    <property type="match status" value="1"/>
</dbReference>
<name>A0A9D7XHI1_9BACT</name>
<comment type="subcellular location">
    <subcellularLocation>
        <location evidence="1">Membrane</location>
    </subcellularLocation>
</comment>
<evidence type="ECO:0000313" key="4">
    <source>
        <dbReference type="EMBL" id="MBK9717837.1"/>
    </source>
</evidence>
<dbReference type="GO" id="GO:0019867">
    <property type="term" value="C:outer membrane"/>
    <property type="evidence" value="ECO:0007669"/>
    <property type="project" value="InterPro"/>
</dbReference>
<evidence type="ECO:0000256" key="1">
    <source>
        <dbReference type="ARBA" id="ARBA00004370"/>
    </source>
</evidence>
<evidence type="ECO:0000256" key="2">
    <source>
        <dbReference type="ARBA" id="ARBA00023136"/>
    </source>
</evidence>
<keyword evidence="2" id="KW-0472">Membrane</keyword>
<sequence length="74" mass="8290">MKQFYLGGPQSLRAWGIREPGPGADPISKTVDQTGTYYSAGDVKVEANIEFRFDLVWIFKGAFCGRWEYLVASP</sequence>
<protein>
    <submittedName>
        <fullName evidence="4">BamA/TamA family outer membrane protein</fullName>
    </submittedName>
</protein>
<organism evidence="4 5">
    <name type="scientific">Candidatus Defluviibacterium haderslevense</name>
    <dbReference type="NCBI Taxonomy" id="2981993"/>
    <lineage>
        <taxon>Bacteria</taxon>
        <taxon>Pseudomonadati</taxon>
        <taxon>Bacteroidota</taxon>
        <taxon>Saprospiria</taxon>
        <taxon>Saprospirales</taxon>
        <taxon>Saprospiraceae</taxon>
        <taxon>Candidatus Defluviibacterium</taxon>
    </lineage>
</organism>
<proteinExistence type="predicted"/>
<dbReference type="EMBL" id="JADKFW010000005">
    <property type="protein sequence ID" value="MBK9717837.1"/>
    <property type="molecule type" value="Genomic_DNA"/>
</dbReference>
<comment type="caution">
    <text evidence="4">The sequence shown here is derived from an EMBL/GenBank/DDBJ whole genome shotgun (WGS) entry which is preliminary data.</text>
</comment>
<evidence type="ECO:0000259" key="3">
    <source>
        <dbReference type="Pfam" id="PF01103"/>
    </source>
</evidence>
<dbReference type="Proteomes" id="UP000808349">
    <property type="component" value="Unassembled WGS sequence"/>
</dbReference>
<dbReference type="InterPro" id="IPR000184">
    <property type="entry name" value="Bac_surfAg_D15"/>
</dbReference>
<accession>A0A9D7XHI1</accession>
<gene>
    <name evidence="4" type="ORF">IPO85_10040</name>
</gene>
<evidence type="ECO:0000313" key="5">
    <source>
        <dbReference type="Proteomes" id="UP000808349"/>
    </source>
</evidence>
<dbReference type="Gene3D" id="2.40.160.50">
    <property type="entry name" value="membrane protein fhac: a member of the omp85/tpsb transporter family"/>
    <property type="match status" value="1"/>
</dbReference>